<dbReference type="InterPro" id="IPR043136">
    <property type="entry name" value="B30.2/SPRY_sf"/>
</dbReference>
<evidence type="ECO:0000313" key="5">
    <source>
        <dbReference type="Proteomes" id="UP001152797"/>
    </source>
</evidence>
<gene>
    <name evidence="2" type="ORF">C1SCF055_LOCUS9382</name>
</gene>
<dbReference type="InterPro" id="IPR005184">
    <property type="entry name" value="DUF306_Meta_HslJ"/>
</dbReference>
<dbReference type="SUPFAM" id="SSF49899">
    <property type="entry name" value="Concanavalin A-like lectins/glucanases"/>
    <property type="match status" value="1"/>
</dbReference>
<feature type="domain" description="B30.2/SPRY" evidence="1">
    <location>
        <begin position="48"/>
        <end position="233"/>
    </location>
</feature>
<dbReference type="InterPro" id="IPR003877">
    <property type="entry name" value="SPRY_dom"/>
</dbReference>
<dbReference type="EMBL" id="CAMXCT010000646">
    <property type="protein sequence ID" value="CAI3981611.1"/>
    <property type="molecule type" value="Genomic_DNA"/>
</dbReference>
<reference evidence="2" key="1">
    <citation type="submission" date="2022-10" db="EMBL/GenBank/DDBJ databases">
        <authorList>
            <person name="Chen Y."/>
            <person name="Dougan E. K."/>
            <person name="Chan C."/>
            <person name="Rhodes N."/>
            <person name="Thang M."/>
        </authorList>
    </citation>
    <scope>NUCLEOTIDE SEQUENCE</scope>
</reference>
<dbReference type="Pfam" id="PF00622">
    <property type="entry name" value="SPRY"/>
    <property type="match status" value="1"/>
</dbReference>
<evidence type="ECO:0000259" key="1">
    <source>
        <dbReference type="PROSITE" id="PS50188"/>
    </source>
</evidence>
<name>A0A9P1C0H1_9DINO</name>
<protein>
    <submittedName>
        <fullName evidence="4">B30.2/SPRY domain-containing protein</fullName>
    </submittedName>
</protein>
<dbReference type="Gene3D" id="2.40.128.270">
    <property type="match status" value="1"/>
</dbReference>
<dbReference type="Pfam" id="PF03724">
    <property type="entry name" value="META"/>
    <property type="match status" value="1"/>
</dbReference>
<dbReference type="Gene3D" id="2.60.120.920">
    <property type="match status" value="1"/>
</dbReference>
<dbReference type="InterPro" id="IPR001870">
    <property type="entry name" value="B30.2/SPRY"/>
</dbReference>
<accession>A0A9P1C0H1</accession>
<dbReference type="InterPro" id="IPR013320">
    <property type="entry name" value="ConA-like_dom_sf"/>
</dbReference>
<dbReference type="PROSITE" id="PS50188">
    <property type="entry name" value="B302_SPRY"/>
    <property type="match status" value="1"/>
</dbReference>
<proteinExistence type="predicted"/>
<reference evidence="3" key="2">
    <citation type="submission" date="2024-04" db="EMBL/GenBank/DDBJ databases">
        <authorList>
            <person name="Chen Y."/>
            <person name="Shah S."/>
            <person name="Dougan E. K."/>
            <person name="Thang M."/>
            <person name="Chan C."/>
        </authorList>
    </citation>
    <scope>NUCLEOTIDE SEQUENCE [LARGE SCALE GENOMIC DNA]</scope>
</reference>
<dbReference type="CDD" id="cd11709">
    <property type="entry name" value="SPRY"/>
    <property type="match status" value="1"/>
</dbReference>
<keyword evidence="5" id="KW-1185">Reference proteome</keyword>
<sequence>MAFQVTLASGKEIKTTVAAGGRVGDLRQEVAETLDQHPRSVELNSGGNVLADEDKVPDSQVTIVLVRLPWVGATPEKVKDLGGGEFQIVDEEEKKGGSKCNALCEVGFSSGTEYFEVEVVEGSGAFIGVSTKAGFSEGYKIKGLFFGGPGNLSNGSAGLRTQFGQEVKPGSVIGVTLDLTDEKTVGITFWEGDTCLGEAFKDCAREPGAMVFPAVCASHSGDRFKLSLKRNPRKAKLVTPHPAVGCWDLQRLVVDGELVNLDAALTIKGKGKGKGYAAEGEESKGNIVMAISSRDMKLFKISLRLANTLMTSVVVTTGADGTEELKVGMVAGTMVMAPPPLMDLEQRFCKALPLITSWAITDSRLDLRGEAVEMDFIHYDAPPVEPVSSPLP</sequence>
<dbReference type="InterPro" id="IPR038670">
    <property type="entry name" value="HslJ-like_sf"/>
</dbReference>
<dbReference type="Proteomes" id="UP001152797">
    <property type="component" value="Unassembled WGS sequence"/>
</dbReference>
<evidence type="ECO:0000313" key="4">
    <source>
        <dbReference type="EMBL" id="CAL4768923.1"/>
    </source>
</evidence>
<dbReference type="AlphaFoldDB" id="A0A9P1C0H1"/>
<dbReference type="EMBL" id="CAMXCT020000646">
    <property type="protein sequence ID" value="CAL1134986.1"/>
    <property type="molecule type" value="Genomic_DNA"/>
</dbReference>
<dbReference type="OrthoDB" id="10070943at2759"/>
<evidence type="ECO:0000313" key="2">
    <source>
        <dbReference type="EMBL" id="CAI3981611.1"/>
    </source>
</evidence>
<organism evidence="2">
    <name type="scientific">Cladocopium goreaui</name>
    <dbReference type="NCBI Taxonomy" id="2562237"/>
    <lineage>
        <taxon>Eukaryota</taxon>
        <taxon>Sar</taxon>
        <taxon>Alveolata</taxon>
        <taxon>Dinophyceae</taxon>
        <taxon>Suessiales</taxon>
        <taxon>Symbiodiniaceae</taxon>
        <taxon>Cladocopium</taxon>
    </lineage>
</organism>
<dbReference type="EMBL" id="CAMXCT030000646">
    <property type="protein sequence ID" value="CAL4768923.1"/>
    <property type="molecule type" value="Genomic_DNA"/>
</dbReference>
<evidence type="ECO:0000313" key="3">
    <source>
        <dbReference type="EMBL" id="CAL1134986.1"/>
    </source>
</evidence>
<comment type="caution">
    <text evidence="2">The sequence shown here is derived from an EMBL/GenBank/DDBJ whole genome shotgun (WGS) entry which is preliminary data.</text>
</comment>